<reference evidence="2" key="1">
    <citation type="journal article" date="2019" name="Int. J. Syst. Evol. Microbiol.">
        <title>The Global Catalogue of Microorganisms (GCM) 10K type strain sequencing project: providing services to taxonomists for standard genome sequencing and annotation.</title>
        <authorList>
            <consortium name="The Broad Institute Genomics Platform"/>
            <consortium name="The Broad Institute Genome Sequencing Center for Infectious Disease"/>
            <person name="Wu L."/>
            <person name="Ma J."/>
        </authorList>
    </citation>
    <scope>NUCLEOTIDE SEQUENCE [LARGE SCALE GENOMIC DNA]</scope>
    <source>
        <strain evidence="2">JCM 17630</strain>
    </source>
</reference>
<dbReference type="RefSeq" id="WP_344787862.1">
    <property type="nucleotide sequence ID" value="NZ_BAABCA010000003.1"/>
</dbReference>
<dbReference type="Gene3D" id="2.50.20.10">
    <property type="entry name" value="Lipoprotein localisation LolA/LolB/LppX"/>
    <property type="match status" value="1"/>
</dbReference>
<protein>
    <submittedName>
        <fullName evidence="1">DUF4292 domain-containing protein</fullName>
    </submittedName>
</protein>
<keyword evidence="2" id="KW-1185">Reference proteome</keyword>
<dbReference type="EMBL" id="BAABCA010000003">
    <property type="protein sequence ID" value="GAA4235647.1"/>
    <property type="molecule type" value="Genomic_DNA"/>
</dbReference>
<sequence length="259" mass="30001">MFSKNNHYLYALILITFLFVSGCKSSKTINEGEANLGLSAKQLIKENSKLSPKFKTLQAKLRITYSEGKKEQTHTVSFRMKKDEVLWMSAPFSVIRAKITPDNVAFYNKLDNTYFEGDYKYLSDLLGTELDFQKVQNLLLGEALFNLKDENYKLSMHENDYVLQPKKQRELFEIFFLLNPAHYKISSQQLSQIKELRHLQIDYKAYQEVSGQKIPELIKVLAVEGNDETTIGLQFKSVTLNNELRFPFNIPSGFDKIKL</sequence>
<organism evidence="1 2">
    <name type="scientific">Postechiella marina</name>
    <dbReference type="NCBI Taxonomy" id="943941"/>
    <lineage>
        <taxon>Bacteria</taxon>
        <taxon>Pseudomonadati</taxon>
        <taxon>Bacteroidota</taxon>
        <taxon>Flavobacteriia</taxon>
        <taxon>Flavobacteriales</taxon>
        <taxon>Flavobacteriaceae</taxon>
        <taxon>Postechiella</taxon>
    </lineage>
</organism>
<dbReference type="Proteomes" id="UP001501496">
    <property type="component" value="Unassembled WGS sequence"/>
</dbReference>
<comment type="caution">
    <text evidence="1">The sequence shown here is derived from an EMBL/GenBank/DDBJ whole genome shotgun (WGS) entry which is preliminary data.</text>
</comment>
<proteinExistence type="predicted"/>
<dbReference type="PROSITE" id="PS51257">
    <property type="entry name" value="PROKAR_LIPOPROTEIN"/>
    <property type="match status" value="1"/>
</dbReference>
<dbReference type="Pfam" id="PF14125">
    <property type="entry name" value="DUF4292"/>
    <property type="match status" value="1"/>
</dbReference>
<gene>
    <name evidence="1" type="ORF">GCM10022291_18130</name>
</gene>
<accession>A0ABP8C8P3</accession>
<name>A0ABP8C8P3_9FLAO</name>
<dbReference type="InterPro" id="IPR025634">
    <property type="entry name" value="DUF4292"/>
</dbReference>
<evidence type="ECO:0000313" key="2">
    <source>
        <dbReference type="Proteomes" id="UP001501496"/>
    </source>
</evidence>
<evidence type="ECO:0000313" key="1">
    <source>
        <dbReference type="EMBL" id="GAA4235647.1"/>
    </source>
</evidence>